<reference evidence="2" key="1">
    <citation type="journal article" date="2014" name="Front. Microbiol.">
        <title>High frequency of phylogenetically diverse reductive dehalogenase-homologous genes in deep subseafloor sedimentary metagenomes.</title>
        <authorList>
            <person name="Kawai M."/>
            <person name="Futagami T."/>
            <person name="Toyoda A."/>
            <person name="Takaki Y."/>
            <person name="Nishi S."/>
            <person name="Hori S."/>
            <person name="Arai W."/>
            <person name="Tsubouchi T."/>
            <person name="Morono Y."/>
            <person name="Uchiyama I."/>
            <person name="Ito T."/>
            <person name="Fujiyama A."/>
            <person name="Inagaki F."/>
            <person name="Takami H."/>
        </authorList>
    </citation>
    <scope>NUCLEOTIDE SEQUENCE</scope>
    <source>
        <strain evidence="2">Expedition CK06-06</strain>
    </source>
</reference>
<evidence type="ECO:0000313" key="2">
    <source>
        <dbReference type="EMBL" id="GAG79519.1"/>
    </source>
</evidence>
<sequence length="54" mass="6450">IENDELEDFREQLSNLILVEETDETEELDDETDEELDDESEEELDDETEEELDD</sequence>
<accession>X1ACB5</accession>
<organism evidence="2">
    <name type="scientific">marine sediment metagenome</name>
    <dbReference type="NCBI Taxonomy" id="412755"/>
    <lineage>
        <taxon>unclassified sequences</taxon>
        <taxon>metagenomes</taxon>
        <taxon>ecological metagenomes</taxon>
    </lineage>
</organism>
<dbReference type="EMBL" id="BART01015021">
    <property type="protein sequence ID" value="GAG79519.1"/>
    <property type="molecule type" value="Genomic_DNA"/>
</dbReference>
<feature type="region of interest" description="Disordered" evidence="1">
    <location>
        <begin position="15"/>
        <end position="54"/>
    </location>
</feature>
<dbReference type="AlphaFoldDB" id="X1ACB5"/>
<feature type="compositionally biased region" description="Acidic residues" evidence="1">
    <location>
        <begin position="20"/>
        <end position="54"/>
    </location>
</feature>
<feature type="non-terminal residue" evidence="2">
    <location>
        <position position="1"/>
    </location>
</feature>
<proteinExistence type="predicted"/>
<protein>
    <submittedName>
        <fullName evidence="2">Uncharacterized protein</fullName>
    </submittedName>
</protein>
<name>X1ACB5_9ZZZZ</name>
<comment type="caution">
    <text evidence="2">The sequence shown here is derived from an EMBL/GenBank/DDBJ whole genome shotgun (WGS) entry which is preliminary data.</text>
</comment>
<evidence type="ECO:0000256" key="1">
    <source>
        <dbReference type="SAM" id="MobiDB-lite"/>
    </source>
</evidence>
<gene>
    <name evidence="2" type="ORF">S01H4_29406</name>
</gene>
<feature type="non-terminal residue" evidence="2">
    <location>
        <position position="54"/>
    </location>
</feature>